<dbReference type="Proteomes" id="UP000060071">
    <property type="component" value="Chromosome"/>
</dbReference>
<evidence type="ECO:0000313" key="2">
    <source>
        <dbReference type="Proteomes" id="UP000060071"/>
    </source>
</evidence>
<protein>
    <submittedName>
        <fullName evidence="1">Uncharacterized protein</fullName>
    </submittedName>
</protein>
<organism evidence="1 2">
    <name type="scientific">Deinococcus actinosclerus</name>
    <dbReference type="NCBI Taxonomy" id="1768108"/>
    <lineage>
        <taxon>Bacteria</taxon>
        <taxon>Thermotogati</taxon>
        <taxon>Deinococcota</taxon>
        <taxon>Deinococci</taxon>
        <taxon>Deinococcales</taxon>
        <taxon>Deinococcaceae</taxon>
        <taxon>Deinococcus</taxon>
    </lineage>
</organism>
<dbReference type="EMBL" id="CP013910">
    <property type="protein sequence ID" value="ALW87842.1"/>
    <property type="molecule type" value="Genomic_DNA"/>
</dbReference>
<keyword evidence="2" id="KW-1185">Reference proteome</keyword>
<accession>A0ABN4K1X4</accession>
<gene>
    <name evidence="1" type="ORF">AUC44_02145</name>
</gene>
<proteinExistence type="predicted"/>
<reference evidence="1 2" key="1">
    <citation type="submission" date="2015-12" db="EMBL/GenBank/DDBJ databases">
        <authorList>
            <person name="Kim M.K."/>
            <person name="Srinivasan S."/>
            <person name="Lee J.-J."/>
            <person name="Kim K."/>
        </authorList>
    </citation>
    <scope>NUCLEOTIDE SEQUENCE [LARGE SCALE GENOMIC DNA]</scope>
    <source>
        <strain evidence="1 2">BM2</strain>
    </source>
</reference>
<evidence type="ECO:0000313" key="1">
    <source>
        <dbReference type="EMBL" id="ALW87842.1"/>
    </source>
</evidence>
<sequence length="275" mass="30453">MTTLPEVQPLTTQEQQHLTQLEGTIRDGWHGFVTVGEALLTIRDQRLYRAAHRTFGDYCEQVWGWSRQRAQQLMDAAQTSQALSTIGLQPENERQARDLKEAAKVVQHLEPEQVVAVAQYLKTATGSEKPTTSQVKAAAEVAASIDAHATVQHPDTGAEVPLHTLTGEQRAAAIAENVSTGTHERLQRQKQHIEESKLQSKSNGRGGWTDWFMDYVSQHLTPTQELRIVGKQDASGNPKVQALIVDTETHATIAYGEPADWLKKAVLNLVEEVKA</sequence>
<dbReference type="RefSeq" id="WP_062157187.1">
    <property type="nucleotide sequence ID" value="NZ_CP013910.1"/>
</dbReference>
<name>A0ABN4K1X4_9DEIO</name>